<dbReference type="RefSeq" id="WP_092846673.1">
    <property type="nucleotide sequence ID" value="NZ_FMAH01000009.1"/>
</dbReference>
<accession>A0A1C3V6G4</accession>
<dbReference type="NCBIfam" id="TIGR01110">
    <property type="entry name" value="mdcA"/>
    <property type="match status" value="1"/>
</dbReference>
<reference evidence="2" key="1">
    <citation type="submission" date="2016-08" db="EMBL/GenBank/DDBJ databases">
        <authorList>
            <person name="Varghese N."/>
            <person name="Submissions Spin"/>
        </authorList>
    </citation>
    <scope>NUCLEOTIDE SEQUENCE [LARGE SCALE GENOMIC DNA]</scope>
    <source>
        <strain evidence="2">HAMBI 2971</strain>
    </source>
</reference>
<dbReference type="STRING" id="411945.GA0061102_100944"/>
<dbReference type="AlphaFoldDB" id="A0A1C3V6G4"/>
<dbReference type="GO" id="GO:0016740">
    <property type="term" value="F:transferase activity"/>
    <property type="evidence" value="ECO:0007669"/>
    <property type="project" value="InterPro"/>
</dbReference>
<evidence type="ECO:0000313" key="1">
    <source>
        <dbReference type="EMBL" id="SCB23219.1"/>
    </source>
</evidence>
<dbReference type="InterPro" id="IPR005777">
    <property type="entry name" value="MadA"/>
</dbReference>
<protein>
    <submittedName>
        <fullName evidence="1">Malonate decarboxylase alpha subunit</fullName>
    </submittedName>
</protein>
<organism evidence="1 2">
    <name type="scientific">Rhizobium miluonense</name>
    <dbReference type="NCBI Taxonomy" id="411945"/>
    <lineage>
        <taxon>Bacteria</taxon>
        <taxon>Pseudomonadati</taxon>
        <taxon>Pseudomonadota</taxon>
        <taxon>Alphaproteobacteria</taxon>
        <taxon>Hyphomicrobiales</taxon>
        <taxon>Rhizobiaceae</taxon>
        <taxon>Rhizobium/Agrobacterium group</taxon>
        <taxon>Rhizobium</taxon>
    </lineage>
</organism>
<dbReference type="InterPro" id="IPR037171">
    <property type="entry name" value="NagB/RpiA_transferase-like"/>
</dbReference>
<keyword evidence="2" id="KW-1185">Reference proteome</keyword>
<dbReference type="PANTHER" id="PTHR43293">
    <property type="entry name" value="ACETATE COA-TRANSFERASE YDIF"/>
    <property type="match status" value="1"/>
</dbReference>
<sequence>MRDWNTKGRDRLARLEAGQRFSAGKLVDPQHLVAFLEAILKPGDRVCLEGDNQKQADLLARGLSKVDVAKIHDLHMVQSGVVLPEHLDIFESGIARRLDFSYSGPQSARIARMMFGGQIELGAVHTYLELFARYFIDLTPQVALIAAVSADKAGNLYTGPNTEDTPTVVEATSFGKGLVVAQVGEIVDRVPRVDIPADQVHFVVDAKRPFYVEPLFTRDPAAITETQILTAMLAIKGLYAPYGVRRLNHGIGFNTAAIELLLPTYGERLGLKGKVCTHWALNPHPTLIPAIEAGWVEQIHCFGSEVGMENYMQARPDIFFTGPDGSLRSNRAFCQTAGLYACDMFIGSTLQIDLSGHSSTVTGSRIAGFGGAPNMGSDARGRRHPSEPWLRAGREADPTAATPALRRGRKLVVQIGETFGDGMVPMFVERLAALDLADKLQLDLAPVMVYGDDVSHIVTEEGIANLLLCRNKDEREQAIRGVAGYTEVGRARDRKMVEHLRQRKVIQRPEDLGIDPLDADRSLLAAHSIKDLMLASGGLYRPPTRFRNW</sequence>
<proteinExistence type="predicted"/>
<dbReference type="Proteomes" id="UP000199435">
    <property type="component" value="Unassembled WGS sequence"/>
</dbReference>
<dbReference type="Pfam" id="PF16957">
    <property type="entry name" value="Mal_decarbox_Al"/>
    <property type="match status" value="1"/>
</dbReference>
<dbReference type="OrthoDB" id="5481335at2"/>
<dbReference type="Gene3D" id="3.40.1080.10">
    <property type="entry name" value="Glutaconate Coenzyme A-transferase"/>
    <property type="match status" value="1"/>
</dbReference>
<name>A0A1C3V6G4_9HYPH</name>
<dbReference type="PANTHER" id="PTHR43293:SF2">
    <property type="entry name" value="MALONATE DECARBOXYLASE ALPHA SUBUNIT"/>
    <property type="match status" value="1"/>
</dbReference>
<dbReference type="EMBL" id="FMAH01000009">
    <property type="protein sequence ID" value="SCB23219.1"/>
    <property type="molecule type" value="Genomic_DNA"/>
</dbReference>
<dbReference type="SUPFAM" id="SSF100950">
    <property type="entry name" value="NagB/RpiA/CoA transferase-like"/>
    <property type="match status" value="2"/>
</dbReference>
<evidence type="ECO:0000313" key="2">
    <source>
        <dbReference type="Proteomes" id="UP000199435"/>
    </source>
</evidence>
<gene>
    <name evidence="1" type="ORF">GA0061102_100944</name>
</gene>